<proteinExistence type="predicted"/>
<organism evidence="1 2">
    <name type="scientific">Grus japonensis</name>
    <name type="common">Japanese crane</name>
    <name type="synonym">Red-crowned crane</name>
    <dbReference type="NCBI Taxonomy" id="30415"/>
    <lineage>
        <taxon>Eukaryota</taxon>
        <taxon>Metazoa</taxon>
        <taxon>Chordata</taxon>
        <taxon>Craniata</taxon>
        <taxon>Vertebrata</taxon>
        <taxon>Euteleostomi</taxon>
        <taxon>Archelosauria</taxon>
        <taxon>Archosauria</taxon>
        <taxon>Dinosauria</taxon>
        <taxon>Saurischia</taxon>
        <taxon>Theropoda</taxon>
        <taxon>Coelurosauria</taxon>
        <taxon>Aves</taxon>
        <taxon>Neognathae</taxon>
        <taxon>Neoaves</taxon>
        <taxon>Gruiformes</taxon>
        <taxon>Gruidae</taxon>
        <taxon>Grus</taxon>
    </lineage>
</organism>
<dbReference type="AlphaFoldDB" id="A0ABC9WQ10"/>
<protein>
    <submittedName>
        <fullName evidence="1">F-box only protein 30</fullName>
    </submittedName>
</protein>
<dbReference type="Proteomes" id="UP001623348">
    <property type="component" value="Unassembled WGS sequence"/>
</dbReference>
<evidence type="ECO:0000313" key="1">
    <source>
        <dbReference type="EMBL" id="GAB0186909.1"/>
    </source>
</evidence>
<sequence>MYELKYYSLQQLRSRTEFKFGSALHMKSTGALADSALSPSQQNWIYSHGGTSTTFTLCELCQPSLYDQTRTWHFL</sequence>
<dbReference type="EMBL" id="BAAFJT010000003">
    <property type="protein sequence ID" value="GAB0186909.1"/>
    <property type="molecule type" value="Genomic_DNA"/>
</dbReference>
<evidence type="ECO:0000313" key="2">
    <source>
        <dbReference type="Proteomes" id="UP001623348"/>
    </source>
</evidence>
<keyword evidence="2" id="KW-1185">Reference proteome</keyword>
<reference evidence="1 2" key="1">
    <citation type="submission" date="2024-06" db="EMBL/GenBank/DDBJ databases">
        <title>The draft genome of Grus japonensis, version 3.</title>
        <authorList>
            <person name="Nabeshima K."/>
            <person name="Suzuki S."/>
            <person name="Onuma M."/>
        </authorList>
    </citation>
    <scope>NUCLEOTIDE SEQUENCE [LARGE SCALE GENOMIC DNA]</scope>
    <source>
        <strain evidence="1 2">451A</strain>
    </source>
</reference>
<gene>
    <name evidence="1" type="ORF">GRJ2_001156200</name>
</gene>
<name>A0ABC9WQ10_GRUJA</name>
<comment type="caution">
    <text evidence="1">The sequence shown here is derived from an EMBL/GenBank/DDBJ whole genome shotgun (WGS) entry which is preliminary data.</text>
</comment>
<accession>A0ABC9WQ10</accession>